<evidence type="ECO:0000313" key="3">
    <source>
        <dbReference type="Proteomes" id="UP000308038"/>
    </source>
</evidence>
<keyword evidence="2" id="KW-0645">Protease</keyword>
<gene>
    <name evidence="2" type="ORF">E5988_10265</name>
</gene>
<dbReference type="InterPro" id="IPR034122">
    <property type="entry name" value="Retropepsin-like_bacterial"/>
</dbReference>
<feature type="transmembrane region" description="Helical" evidence="1">
    <location>
        <begin position="33"/>
        <end position="53"/>
    </location>
</feature>
<name>A0ABY2QGS3_9SPHN</name>
<keyword evidence="1" id="KW-0812">Transmembrane</keyword>
<dbReference type="NCBIfam" id="TIGR02281">
    <property type="entry name" value="clan_AA_DTGA"/>
    <property type="match status" value="1"/>
</dbReference>
<comment type="caution">
    <text evidence="2">The sequence shown here is derived from an EMBL/GenBank/DDBJ whole genome shotgun (WGS) entry which is preliminary data.</text>
</comment>
<dbReference type="EMBL" id="SSTI01000007">
    <property type="protein sequence ID" value="THG39553.1"/>
    <property type="molecule type" value="Genomic_DNA"/>
</dbReference>
<dbReference type="GO" id="GO:0008233">
    <property type="term" value="F:peptidase activity"/>
    <property type="evidence" value="ECO:0007669"/>
    <property type="project" value="UniProtKB-KW"/>
</dbReference>
<keyword evidence="1" id="KW-0472">Membrane</keyword>
<dbReference type="CDD" id="cd05483">
    <property type="entry name" value="retropepsin_like_bacteria"/>
    <property type="match status" value="1"/>
</dbReference>
<sequence length="209" mass="22549">MDALADLAPHYPLILGLFALVVIAGFLRRLPVIGRLVSLAMWVALIGALVFVLGERERFDPYLGRVAEVLDLSGQQVEGAETRIRMSPDGHFWANVSFGRVKRRMLVDSGATVTALSLDTANAAGLDVRDAMFPMLLRTANGTIRAQTATIGELSLGNIVARDVPVVVSPAFGETDVLGMNFLSRLKSWRVEGRTLVLVPNNPQPVTSG</sequence>
<accession>A0ABY2QGS3</accession>
<dbReference type="SUPFAM" id="SSF50630">
    <property type="entry name" value="Acid proteases"/>
    <property type="match status" value="1"/>
</dbReference>
<dbReference type="RefSeq" id="WP_046411690.1">
    <property type="nucleotide sequence ID" value="NZ_SSTI01000007.1"/>
</dbReference>
<dbReference type="InterPro" id="IPR021109">
    <property type="entry name" value="Peptidase_aspartic_dom_sf"/>
</dbReference>
<proteinExistence type="predicted"/>
<dbReference type="Gene3D" id="2.40.70.10">
    <property type="entry name" value="Acid Proteases"/>
    <property type="match status" value="1"/>
</dbReference>
<dbReference type="Proteomes" id="UP000308038">
    <property type="component" value="Unassembled WGS sequence"/>
</dbReference>
<organism evidence="2 3">
    <name type="scientific">Sphingomonas olei</name>
    <dbReference type="NCBI Taxonomy" id="1886787"/>
    <lineage>
        <taxon>Bacteria</taxon>
        <taxon>Pseudomonadati</taxon>
        <taxon>Pseudomonadota</taxon>
        <taxon>Alphaproteobacteria</taxon>
        <taxon>Sphingomonadales</taxon>
        <taxon>Sphingomonadaceae</taxon>
        <taxon>Sphingomonas</taxon>
    </lineage>
</organism>
<feature type="transmembrane region" description="Helical" evidence="1">
    <location>
        <begin position="7"/>
        <end position="27"/>
    </location>
</feature>
<dbReference type="EC" id="3.4.23.-" evidence="2"/>
<dbReference type="InterPro" id="IPR011969">
    <property type="entry name" value="Clan_AA_Asp_peptidase_C"/>
</dbReference>
<evidence type="ECO:0000313" key="2">
    <source>
        <dbReference type="EMBL" id="THG39553.1"/>
    </source>
</evidence>
<protein>
    <submittedName>
        <fullName evidence="2">TIGR02281 family clan AA aspartic protease</fullName>
        <ecNumber evidence="2">3.4.23.-</ecNumber>
    </submittedName>
</protein>
<evidence type="ECO:0000256" key="1">
    <source>
        <dbReference type="SAM" id="Phobius"/>
    </source>
</evidence>
<keyword evidence="1" id="KW-1133">Transmembrane helix</keyword>
<keyword evidence="3" id="KW-1185">Reference proteome</keyword>
<keyword evidence="2" id="KW-0378">Hydrolase</keyword>
<reference evidence="2 3" key="1">
    <citation type="submission" date="2019-04" db="EMBL/GenBank/DDBJ databases">
        <title>Microbes associate with the intestines of laboratory mice.</title>
        <authorList>
            <person name="Navarre W."/>
            <person name="Wong E."/>
            <person name="Huang K.C."/>
            <person name="Tropini C."/>
            <person name="Ng K."/>
            <person name="Yu B."/>
        </authorList>
    </citation>
    <scope>NUCLEOTIDE SEQUENCE [LARGE SCALE GENOMIC DNA]</scope>
    <source>
        <strain evidence="2 3">NM83_B4-11</strain>
    </source>
</reference>
<dbReference type="Pfam" id="PF13975">
    <property type="entry name" value="gag-asp_proteas"/>
    <property type="match status" value="1"/>
</dbReference>
<dbReference type="GO" id="GO:0006508">
    <property type="term" value="P:proteolysis"/>
    <property type="evidence" value="ECO:0007669"/>
    <property type="project" value="UniProtKB-KW"/>
</dbReference>